<dbReference type="Gene3D" id="3.40.190.170">
    <property type="entry name" value="Bacterial extracellular solute-binding protein, family 7"/>
    <property type="match status" value="1"/>
</dbReference>
<proteinExistence type="predicted"/>
<gene>
    <name evidence="1" type="ORF">S06H3_09889</name>
</gene>
<organism evidence="1">
    <name type="scientific">marine sediment metagenome</name>
    <dbReference type="NCBI Taxonomy" id="412755"/>
    <lineage>
        <taxon>unclassified sequences</taxon>
        <taxon>metagenomes</taxon>
        <taxon>ecological metagenomes</taxon>
    </lineage>
</organism>
<reference evidence="1" key="1">
    <citation type="journal article" date="2014" name="Front. Microbiol.">
        <title>High frequency of phylogenetically diverse reductive dehalogenase-homologous genes in deep subseafloor sedimentary metagenomes.</title>
        <authorList>
            <person name="Kawai M."/>
            <person name="Futagami T."/>
            <person name="Toyoda A."/>
            <person name="Takaki Y."/>
            <person name="Nishi S."/>
            <person name="Hori S."/>
            <person name="Arai W."/>
            <person name="Tsubouchi T."/>
            <person name="Morono Y."/>
            <person name="Uchiyama I."/>
            <person name="Ito T."/>
            <person name="Fujiyama A."/>
            <person name="Inagaki F."/>
            <person name="Takami H."/>
        </authorList>
    </citation>
    <scope>NUCLEOTIDE SEQUENCE</scope>
    <source>
        <strain evidence="1">Expedition CK06-06</strain>
    </source>
</reference>
<name>X1LG10_9ZZZZ</name>
<dbReference type="AlphaFoldDB" id="X1LG10"/>
<evidence type="ECO:0000313" key="1">
    <source>
        <dbReference type="EMBL" id="GAI18018.1"/>
    </source>
</evidence>
<comment type="caution">
    <text evidence="1">The sequence shown here is derived from an EMBL/GenBank/DDBJ whole genome shotgun (WGS) entry which is preliminary data.</text>
</comment>
<dbReference type="EMBL" id="BARV01004457">
    <property type="protein sequence ID" value="GAI18018.1"/>
    <property type="molecule type" value="Genomic_DNA"/>
</dbReference>
<feature type="non-terminal residue" evidence="1">
    <location>
        <position position="199"/>
    </location>
</feature>
<protein>
    <submittedName>
        <fullName evidence="1">Uncharacterized protein</fullName>
    </submittedName>
</protein>
<dbReference type="InterPro" id="IPR038404">
    <property type="entry name" value="TRAP_DctP_sf"/>
</dbReference>
<accession>X1LG10</accession>
<dbReference type="PROSITE" id="PS51257">
    <property type="entry name" value="PROKAR_LIPOPROTEIN"/>
    <property type="match status" value="1"/>
</dbReference>
<sequence>MRRKKLVTLVGSVCLVLVLAVLPFMAACPAPVEEECVTDADCPEGYICVNGVCVLEEEEEPIEVITLKFNDWGPPGIGIGELHQQAADMIEERTDGRVVVECYFSQSLLKYPDTFVGVSEGIADIALYVVGATPGVHALNEVFGLPFVGDIPGMMAGAEIYRDLLAQFPEFDEENAAMNTKWLSIRVMPPNQLHLVDKP</sequence>